<dbReference type="PANTHER" id="PTHR21596:SF82">
    <property type="entry name" value="FACTOR OF DNA METHYLATION 5-LIKE"/>
    <property type="match status" value="1"/>
</dbReference>
<evidence type="ECO:0000259" key="3">
    <source>
        <dbReference type="Pfam" id="PF03469"/>
    </source>
</evidence>
<dbReference type="InterPro" id="IPR045177">
    <property type="entry name" value="FDM1-5/IDN2"/>
</dbReference>
<feature type="compositionally biased region" description="Polar residues" evidence="2">
    <location>
        <begin position="258"/>
        <end position="275"/>
    </location>
</feature>
<dbReference type="OrthoDB" id="1892195at2759"/>
<feature type="coiled-coil region" evidence="1">
    <location>
        <begin position="579"/>
        <end position="711"/>
    </location>
</feature>
<reference evidence="4 5" key="1">
    <citation type="submission" date="2020-10" db="EMBL/GenBank/DDBJ databases">
        <title>The Coptis chinensis genome and diversification of protoberbering-type alkaloids.</title>
        <authorList>
            <person name="Wang B."/>
            <person name="Shu S."/>
            <person name="Song C."/>
            <person name="Liu Y."/>
        </authorList>
    </citation>
    <scope>NUCLEOTIDE SEQUENCE [LARGE SCALE GENOMIC DNA]</scope>
    <source>
        <strain evidence="4">HL-2020</strain>
        <tissue evidence="4">Leaf</tissue>
    </source>
</reference>
<keyword evidence="1" id="KW-0175">Coiled coil</keyword>
<keyword evidence="5" id="KW-1185">Reference proteome</keyword>
<evidence type="ECO:0000256" key="2">
    <source>
        <dbReference type="SAM" id="MobiDB-lite"/>
    </source>
</evidence>
<feature type="region of interest" description="Disordered" evidence="2">
    <location>
        <begin position="248"/>
        <end position="282"/>
    </location>
</feature>
<feature type="region of interest" description="Disordered" evidence="2">
    <location>
        <begin position="373"/>
        <end position="401"/>
    </location>
</feature>
<sequence>MGVLDEKPFQDACALKLQNSGDLDVKSVALCSLWQENIKNSQWHPFRIISDNGRFQELSCGPVALLETNEYNASGGYAVPELWNFKEVRKASLMEFCLIRTPGSSNSTFWRLLDGVYRPVVHVYSVVLDVQQQGLQDIKHQSRPLSLPLLGFQSLDLTHTDLLEVINKTMAGQKDTSLEELITLADAALGAEFSPLPVENGSKIQHNQHINTALVQYAFELSLPESPASTTPQPTRRELLRKNLKDLRKHTHDPQTAAKCQNSSYVKEPSLTTEKASQRAHSHTADDGHLISLVEDHFDFLEVCLENYEKMGGESDTITTSNAATFQEVSKETRTNGTMDAVTTTPTTCANGADVAIAGDISKETIVHGPKDASTTLPTSQGNSFQHCSPNTDPPASQGKTSQHCIANGTLGLTNGVSILTSDNCSLIPPTGQICQMQSIHLESLSSNEEPSRITFDKLKDTKLLHPIRLTKMKARRRSKVHTRVYNPATLTSVTKRSNLQPPVPINAPTSHDRRVIETFQRTQNCIQPIAGYCDANINQCSRKGSITNMECLSCTDDMRIHEHQAAIYGLSNIEGDNNSKVQQEVKNLRMIMKKKTEEIVDIVNINRALTVQKLESNQEMEALRKELKERTEKIEDLVCLNRTLTDKELKSNQEMDALKKELKEKTGEIKDLVNRNQILMVRGLKSSREMEVLRKEMKENKEEMDDCASLNQTLIAKELKINQELQEAREALIDGFNDFLTHGHRSFVGIKRMGELDVKLFQDACLEKLPAGEWDVKSAELCSIWQEYIKNSEWHHFKKICSDGYLHEIIDKNVEKLRDLKREWGDKVYDAVTRALWEINEYNASGRYAVPELWNFKEERKASLKEAITHVLTQFKSLKDSKRRRL</sequence>
<dbReference type="Pfam" id="PF03469">
    <property type="entry name" value="XH"/>
    <property type="match status" value="3"/>
</dbReference>
<dbReference type="EMBL" id="JADFTS010000007">
    <property type="protein sequence ID" value="KAF9598680.1"/>
    <property type="molecule type" value="Genomic_DNA"/>
</dbReference>
<feature type="domain" description="Factor of DNA methylation 1-5/IDN2" evidence="3">
    <location>
        <begin position="752"/>
        <end position="880"/>
    </location>
</feature>
<dbReference type="GO" id="GO:0080188">
    <property type="term" value="P:gene silencing by siRNA-directed DNA methylation"/>
    <property type="evidence" value="ECO:0007669"/>
    <property type="project" value="InterPro"/>
</dbReference>
<evidence type="ECO:0000313" key="4">
    <source>
        <dbReference type="EMBL" id="KAF9598680.1"/>
    </source>
</evidence>
<dbReference type="AlphaFoldDB" id="A0A835HGC3"/>
<comment type="caution">
    <text evidence="4">The sequence shown here is derived from an EMBL/GenBank/DDBJ whole genome shotgun (WGS) entry which is preliminary data.</text>
</comment>
<feature type="domain" description="Factor of DNA methylation 1-5/IDN2" evidence="3">
    <location>
        <begin position="64"/>
        <end position="96"/>
    </location>
</feature>
<protein>
    <recommendedName>
        <fullName evidence="3">Factor of DNA methylation 1-5/IDN2 domain-containing protein</fullName>
    </recommendedName>
</protein>
<organism evidence="4 5">
    <name type="scientific">Coptis chinensis</name>
    <dbReference type="NCBI Taxonomy" id="261450"/>
    <lineage>
        <taxon>Eukaryota</taxon>
        <taxon>Viridiplantae</taxon>
        <taxon>Streptophyta</taxon>
        <taxon>Embryophyta</taxon>
        <taxon>Tracheophyta</taxon>
        <taxon>Spermatophyta</taxon>
        <taxon>Magnoliopsida</taxon>
        <taxon>Ranunculales</taxon>
        <taxon>Ranunculaceae</taxon>
        <taxon>Coptidoideae</taxon>
        <taxon>Coptis</taxon>
    </lineage>
</organism>
<accession>A0A835HGC3</accession>
<name>A0A835HGC3_9MAGN</name>
<evidence type="ECO:0000256" key="1">
    <source>
        <dbReference type="SAM" id="Coils"/>
    </source>
</evidence>
<proteinExistence type="predicted"/>
<dbReference type="InterPro" id="IPR005379">
    <property type="entry name" value="FDM1-5/IDN2_XH"/>
</dbReference>
<evidence type="ECO:0000313" key="5">
    <source>
        <dbReference type="Proteomes" id="UP000631114"/>
    </source>
</evidence>
<dbReference type="Proteomes" id="UP000631114">
    <property type="component" value="Unassembled WGS sequence"/>
</dbReference>
<gene>
    <name evidence="4" type="ORF">IFM89_029930</name>
</gene>
<feature type="domain" description="Factor of DNA methylation 1-5/IDN2" evidence="3">
    <location>
        <begin position="1"/>
        <end position="57"/>
    </location>
</feature>
<dbReference type="PANTHER" id="PTHR21596">
    <property type="entry name" value="RIBONUCLEASE P SUBUNIT P38"/>
    <property type="match status" value="1"/>
</dbReference>